<dbReference type="PANTHER" id="PTHR34478:SF1">
    <property type="entry name" value="PROTEIN LEMA"/>
    <property type="match status" value="1"/>
</dbReference>
<dbReference type="SUPFAM" id="SSF140478">
    <property type="entry name" value="LemA-like"/>
    <property type="match status" value="1"/>
</dbReference>
<evidence type="ECO:0000256" key="1">
    <source>
        <dbReference type="ARBA" id="ARBA00004167"/>
    </source>
</evidence>
<dbReference type="EMBL" id="JBBUTG010000003">
    <property type="protein sequence ID" value="MEK8030461.1"/>
    <property type="molecule type" value="Genomic_DNA"/>
</dbReference>
<keyword evidence="8" id="KW-1185">Reference proteome</keyword>
<protein>
    <submittedName>
        <fullName evidence="7">LemA family protein</fullName>
    </submittedName>
</protein>
<feature type="transmembrane region" description="Helical" evidence="6">
    <location>
        <begin position="12"/>
        <end position="32"/>
    </location>
</feature>
<reference evidence="7 8" key="1">
    <citation type="submission" date="2024-04" db="EMBL/GenBank/DDBJ databases">
        <title>Novel species of the genus Ideonella isolated from streams.</title>
        <authorList>
            <person name="Lu H."/>
        </authorList>
    </citation>
    <scope>NUCLEOTIDE SEQUENCE [LARGE SCALE GENOMIC DNA]</scope>
    <source>
        <strain evidence="7 8">DXS29W</strain>
    </source>
</reference>
<sequence length="190" mass="20757">MEPGVFESTAWLPLLLKLGGGGVLLFWIVGAYNRLVRLRGAIGTAWSQIDELLQRRSALLESLADAVREPLADEGVTLAALIQADQRQRTAAQVVRSRPSHAPALVAWVLAEAELASPLARLQALIEQRSELAMSEPVLPLQRQLIELGPRLVYARQLFSDAAEAYNGALEEIPTRAVGRLFGMRSASRL</sequence>
<proteinExistence type="inferred from homology"/>
<name>A0ABU9BKI1_9BURK</name>
<evidence type="ECO:0000256" key="5">
    <source>
        <dbReference type="ARBA" id="ARBA00023136"/>
    </source>
</evidence>
<dbReference type="Proteomes" id="UP001371218">
    <property type="component" value="Unassembled WGS sequence"/>
</dbReference>
<keyword evidence="5 6" id="KW-0472">Membrane</keyword>
<evidence type="ECO:0000256" key="6">
    <source>
        <dbReference type="SAM" id="Phobius"/>
    </source>
</evidence>
<evidence type="ECO:0000256" key="3">
    <source>
        <dbReference type="ARBA" id="ARBA00022692"/>
    </source>
</evidence>
<accession>A0ABU9BKI1</accession>
<dbReference type="Pfam" id="PF04011">
    <property type="entry name" value="LemA"/>
    <property type="match status" value="1"/>
</dbReference>
<evidence type="ECO:0000256" key="2">
    <source>
        <dbReference type="ARBA" id="ARBA00008854"/>
    </source>
</evidence>
<comment type="subcellular location">
    <subcellularLocation>
        <location evidence="1">Membrane</location>
        <topology evidence="1">Single-pass membrane protein</topology>
    </subcellularLocation>
</comment>
<dbReference type="InterPro" id="IPR023353">
    <property type="entry name" value="LemA-like_dom_sf"/>
</dbReference>
<keyword evidence="3 6" id="KW-0812">Transmembrane</keyword>
<comment type="similarity">
    <text evidence="2">Belongs to the LemA family.</text>
</comment>
<keyword evidence="4 6" id="KW-1133">Transmembrane helix</keyword>
<dbReference type="RefSeq" id="WP_341424828.1">
    <property type="nucleotide sequence ID" value="NZ_JBBUTG010000003.1"/>
</dbReference>
<comment type="caution">
    <text evidence="7">The sequence shown here is derived from an EMBL/GenBank/DDBJ whole genome shotgun (WGS) entry which is preliminary data.</text>
</comment>
<evidence type="ECO:0000313" key="7">
    <source>
        <dbReference type="EMBL" id="MEK8030461.1"/>
    </source>
</evidence>
<evidence type="ECO:0000313" key="8">
    <source>
        <dbReference type="Proteomes" id="UP001371218"/>
    </source>
</evidence>
<dbReference type="InterPro" id="IPR007156">
    <property type="entry name" value="MamQ_LemA"/>
</dbReference>
<evidence type="ECO:0000256" key="4">
    <source>
        <dbReference type="ARBA" id="ARBA00022989"/>
    </source>
</evidence>
<gene>
    <name evidence="7" type="ORF">AACH06_06445</name>
</gene>
<dbReference type="Gene3D" id="1.20.1440.20">
    <property type="entry name" value="LemA-like domain"/>
    <property type="match status" value="1"/>
</dbReference>
<organism evidence="7 8">
    <name type="scientific">Ideonella lacteola</name>
    <dbReference type="NCBI Taxonomy" id="2984193"/>
    <lineage>
        <taxon>Bacteria</taxon>
        <taxon>Pseudomonadati</taxon>
        <taxon>Pseudomonadota</taxon>
        <taxon>Betaproteobacteria</taxon>
        <taxon>Burkholderiales</taxon>
        <taxon>Sphaerotilaceae</taxon>
        <taxon>Ideonella</taxon>
    </lineage>
</organism>
<dbReference type="PANTHER" id="PTHR34478">
    <property type="entry name" value="PROTEIN LEMA"/>
    <property type="match status" value="1"/>
</dbReference>